<reference evidence="2 3" key="1">
    <citation type="journal article" date="2014" name="Genome Biol. Evol.">
        <title>Comparative genomics and transcriptomics analyses reveal divergent lifestyle features of nematode endoparasitic fungus Hirsutella minnesotensis.</title>
        <authorList>
            <person name="Lai Y."/>
            <person name="Liu K."/>
            <person name="Zhang X."/>
            <person name="Zhang X."/>
            <person name="Li K."/>
            <person name="Wang N."/>
            <person name="Shu C."/>
            <person name="Wu Y."/>
            <person name="Wang C."/>
            <person name="Bushley K.E."/>
            <person name="Xiang M."/>
            <person name="Liu X."/>
        </authorList>
    </citation>
    <scope>NUCLEOTIDE SEQUENCE [LARGE SCALE GENOMIC DNA]</scope>
    <source>
        <strain evidence="2 3">3608</strain>
    </source>
</reference>
<name>A0A0F7ZQY2_9HYPO</name>
<evidence type="ECO:0000256" key="1">
    <source>
        <dbReference type="SAM" id="MobiDB-lite"/>
    </source>
</evidence>
<dbReference type="AlphaFoldDB" id="A0A0F7ZQY2"/>
<dbReference type="OrthoDB" id="4870280at2759"/>
<accession>A0A0F7ZQY2</accession>
<organism evidence="2 3">
    <name type="scientific">Hirsutella minnesotensis 3608</name>
    <dbReference type="NCBI Taxonomy" id="1043627"/>
    <lineage>
        <taxon>Eukaryota</taxon>
        <taxon>Fungi</taxon>
        <taxon>Dikarya</taxon>
        <taxon>Ascomycota</taxon>
        <taxon>Pezizomycotina</taxon>
        <taxon>Sordariomycetes</taxon>
        <taxon>Hypocreomycetidae</taxon>
        <taxon>Hypocreales</taxon>
        <taxon>Ophiocordycipitaceae</taxon>
        <taxon>Hirsutella</taxon>
    </lineage>
</organism>
<sequence>MAESRNSKDPLTVADVVAFLKRYQQDEPFESLAKKEDALNFLQLIFAPLQRCFAVSSGKPLSKPGPGTSNSSRANRKRIEDITKDQLQIPKIIASNIEAYKEDAALFWDQPIKTSSAYCSQEKRQDRLRTFIDGALRLRGELEKHTILHRFVCVSIYASFTAVFPTAIRITSHKVRLILEYAGVKATDENIEAFTKLVQGGRNRERFCKQLQADACVEENTSPETVNNKTTEGFALAKFRFTEVDYGPLFLLGIPDQIWDGSQGLEKQDVQSSIQYLQSLLKAWSERVKATSLAKKLLDFHFDLFWDIDGPPLFHEGPLENRDDPCVNKCVLSLDLVSPSIEQAIHPLSPSKRSIEDNAALCSKRPRKLGNKRAQHPHHDSFAAIERGRDGSPVPAQGRSSPIVFPELDSSEIPSLRYVDSAQQRLVQTISPAAHLVPSVQTPSINKDLAFSEQPYTSCFSTFEPRAMRNDGAMLQGDLSVDIDNNLILDPSQFVGFPDPAGDPSQLAGFPDFVLDPSQFAGLGADFTLNTAQTTEFPNLF</sequence>
<protein>
    <submittedName>
        <fullName evidence="2">Uncharacterized protein</fullName>
    </submittedName>
</protein>
<feature type="region of interest" description="Disordered" evidence="1">
    <location>
        <begin position="385"/>
        <end position="404"/>
    </location>
</feature>
<gene>
    <name evidence="2" type="ORF">HIM_11953</name>
</gene>
<evidence type="ECO:0000313" key="2">
    <source>
        <dbReference type="EMBL" id="KJZ68658.1"/>
    </source>
</evidence>
<keyword evidence="3" id="KW-1185">Reference proteome</keyword>
<evidence type="ECO:0000313" key="3">
    <source>
        <dbReference type="Proteomes" id="UP000054481"/>
    </source>
</evidence>
<dbReference type="Proteomes" id="UP000054481">
    <property type="component" value="Unassembled WGS sequence"/>
</dbReference>
<proteinExistence type="predicted"/>
<dbReference type="EMBL" id="KQ030837">
    <property type="protein sequence ID" value="KJZ68658.1"/>
    <property type="molecule type" value="Genomic_DNA"/>
</dbReference>